<evidence type="ECO:0000313" key="3">
    <source>
        <dbReference type="Proteomes" id="UP000242915"/>
    </source>
</evidence>
<gene>
    <name evidence="2" type="ORF">SAMN05216255_2743</name>
</gene>
<dbReference type="InterPro" id="IPR017739">
    <property type="entry name" value="T6SS-assoc_VCA0119"/>
</dbReference>
<sequence>MTYSSTLSARYLSLANTPISANNFAGSDIRYSTEYEHLESELRKANALHEVATIDWQKVLDSSELILTSHSKDIRVTAWLAWALYQRESFAGLHAGIVLLHALCTRHWADLYPQKARTRAAAISWLTPRLEQVLAADVPVGERLDLFGDLAAKLRELEGYLSEQLGTDAPLLLPLCRRLEEQIKRASQSKQDSNKGVAGALAQVKQTASSLLHASTSVDSEKDAHKQLRSLQDQSRPLCAYWLKQKVSDVRALRLSRTLLWLPIDSLPERNADKVTGLRGLPVDKLKAYQERYQQGQYADLLVDLETSIARAPFWLDGQHLAWQCLQGLNAEAAALEIEIQLALFMQRMSGLEELQFHDATPFADEQTRAWLSSHVMPHVTPQQPASAPVASGGDSQRAWDEALQEALPLLRKEGLKPAVQQIKKAMESARGGRETFFWQLTLARLCFSAKKYELAKTQLDTLDQMIQSSGIAAWEPDLALEVLHMLHNCCELLPQNHAVREHKDEIYRRLCHLDLEVVLD</sequence>
<dbReference type="NCBIfam" id="TIGR03362">
    <property type="entry name" value="VI_chp_7"/>
    <property type="match status" value="1"/>
</dbReference>
<dbReference type="InterPro" id="IPR010657">
    <property type="entry name" value="ImpA_N"/>
</dbReference>
<feature type="domain" description="ImpA N-terminal" evidence="1">
    <location>
        <begin position="17"/>
        <end position="127"/>
    </location>
</feature>
<accession>A0A239FRH9</accession>
<name>A0A239FRH9_9PSED</name>
<evidence type="ECO:0000313" key="2">
    <source>
        <dbReference type="EMBL" id="SNS59470.1"/>
    </source>
</evidence>
<dbReference type="Pfam" id="PF16989">
    <property type="entry name" value="T6SS_VasJ"/>
    <property type="match status" value="1"/>
</dbReference>
<evidence type="ECO:0000259" key="1">
    <source>
        <dbReference type="Pfam" id="PF06812"/>
    </source>
</evidence>
<dbReference type="Proteomes" id="UP000242915">
    <property type="component" value="Unassembled WGS sequence"/>
</dbReference>
<proteinExistence type="predicted"/>
<reference evidence="3" key="1">
    <citation type="submission" date="2017-06" db="EMBL/GenBank/DDBJ databases">
        <authorList>
            <person name="Varghese N."/>
            <person name="Submissions S."/>
        </authorList>
    </citation>
    <scope>NUCLEOTIDE SEQUENCE [LARGE SCALE GENOMIC DNA]</scope>
    <source>
        <strain evidence="3">CIP 108523</strain>
    </source>
</reference>
<dbReference type="Pfam" id="PF06812">
    <property type="entry name" value="ImpA_N"/>
    <property type="match status" value="1"/>
</dbReference>
<dbReference type="EMBL" id="FZOG01000003">
    <property type="protein sequence ID" value="SNS59470.1"/>
    <property type="molecule type" value="Genomic_DNA"/>
</dbReference>
<dbReference type="AlphaFoldDB" id="A0A239FRH9"/>
<dbReference type="PANTHER" id="PTHR37024">
    <property type="entry name" value="TYPE VI SECRETION SYSTEM DUF2094 AND IMPA-RELATED DOMAIN PROTEIN"/>
    <property type="match status" value="1"/>
</dbReference>
<protein>
    <submittedName>
        <fullName evidence="2">Type VI secretion system protein VasJ</fullName>
    </submittedName>
</protein>
<dbReference type="PANTHER" id="PTHR37024:SF5">
    <property type="entry name" value="IMPA N-TERMINAL DOMAIN-CONTAINING PROTEIN"/>
    <property type="match status" value="1"/>
</dbReference>
<organism evidence="2 3">
    <name type="scientific">Pseudomonas segetis</name>
    <dbReference type="NCBI Taxonomy" id="298908"/>
    <lineage>
        <taxon>Bacteria</taxon>
        <taxon>Pseudomonadati</taxon>
        <taxon>Pseudomonadota</taxon>
        <taxon>Gammaproteobacteria</taxon>
        <taxon>Pseudomonadales</taxon>
        <taxon>Pseudomonadaceae</taxon>
        <taxon>Pseudomonas</taxon>
    </lineage>
</organism>
<dbReference type="RefSeq" id="WP_089360182.1">
    <property type="nucleotide sequence ID" value="NZ_FZOG01000003.1"/>
</dbReference>
<keyword evidence="3" id="KW-1185">Reference proteome</keyword>